<dbReference type="EMBL" id="CP038436">
    <property type="protein sequence ID" value="QBX57394.1"/>
    <property type="molecule type" value="Genomic_DNA"/>
</dbReference>
<organism evidence="2 3">
    <name type="scientific">Nocardioides seonyuensis</name>
    <dbReference type="NCBI Taxonomy" id="2518371"/>
    <lineage>
        <taxon>Bacteria</taxon>
        <taxon>Bacillati</taxon>
        <taxon>Actinomycetota</taxon>
        <taxon>Actinomycetes</taxon>
        <taxon>Propionibacteriales</taxon>
        <taxon>Nocardioidaceae</taxon>
        <taxon>Nocardioides</taxon>
    </lineage>
</organism>
<dbReference type="InterPro" id="IPR029044">
    <property type="entry name" value="Nucleotide-diphossugar_trans"/>
</dbReference>
<dbReference type="InterPro" id="IPR001173">
    <property type="entry name" value="Glyco_trans_2-like"/>
</dbReference>
<dbReference type="AlphaFoldDB" id="A0A4P7IJ60"/>
<dbReference type="Gene3D" id="3.90.550.10">
    <property type="entry name" value="Spore Coat Polysaccharide Biosynthesis Protein SpsA, Chain A"/>
    <property type="match status" value="1"/>
</dbReference>
<dbReference type="InterPro" id="IPR050834">
    <property type="entry name" value="Glycosyltransf_2"/>
</dbReference>
<dbReference type="CDD" id="cd00761">
    <property type="entry name" value="Glyco_tranf_GTA_type"/>
    <property type="match status" value="1"/>
</dbReference>
<evidence type="ECO:0000259" key="1">
    <source>
        <dbReference type="Pfam" id="PF00535"/>
    </source>
</evidence>
<dbReference type="PANTHER" id="PTHR43685">
    <property type="entry name" value="GLYCOSYLTRANSFERASE"/>
    <property type="match status" value="1"/>
</dbReference>
<dbReference type="PANTHER" id="PTHR43685:SF2">
    <property type="entry name" value="GLYCOSYLTRANSFERASE 2-LIKE DOMAIN-CONTAINING PROTEIN"/>
    <property type="match status" value="1"/>
</dbReference>
<sequence length="293" mass="32817">MVHVVLPYWGDPALLDRAVDSVLAQSDLGWRLTIVDDHYPDTRAEMTYSAHPDSRISYLRNPENLGVSGNFERCRTLADGDLVVFLGSDDLLLPDYVAELRRARAEHPDATIIQPGVRVIDGEDRPSSGLAERVKAWLTPSGPRPVVLSGEELAASLLRGNWLYWPSLAFDGAAVARHSFRPDLPIILDLAFILDMVLDGAQLVLREEVTFCYRRHDDSASSISSLQGSRFADERRFYREIAGRLESRGWRRAGSVARRRWVSRMHALSLLPSAALQRSGRGVVIVLRHVLSR</sequence>
<protein>
    <submittedName>
        <fullName evidence="2">Glycosyltransferase</fullName>
    </submittedName>
</protein>
<dbReference type="KEGG" id="nsn:EXE58_01650"/>
<keyword evidence="2" id="KW-0808">Transferase</keyword>
<proteinExistence type="predicted"/>
<evidence type="ECO:0000313" key="2">
    <source>
        <dbReference type="EMBL" id="QBX57394.1"/>
    </source>
</evidence>
<gene>
    <name evidence="2" type="ORF">EXE58_01650</name>
</gene>
<name>A0A4P7IJ60_9ACTN</name>
<reference evidence="2 3" key="1">
    <citation type="submission" date="2019-03" db="EMBL/GenBank/DDBJ databases">
        <title>Three New Species of Nocardioides, Nocardioides euryhalodurans sp. nov., Nocardioides seonyuensis sp. nov. and Nocardioides eburneoflavus sp. nov. Iolated from Soil.</title>
        <authorList>
            <person name="Roh S.G."/>
            <person name="Lee C."/>
            <person name="Kim M.-K."/>
            <person name="Kim S.B."/>
        </authorList>
    </citation>
    <scope>NUCLEOTIDE SEQUENCE [LARGE SCALE GENOMIC DNA]</scope>
    <source>
        <strain evidence="2 3">MMS17-SY207-3</strain>
    </source>
</reference>
<dbReference type="GO" id="GO:0016740">
    <property type="term" value="F:transferase activity"/>
    <property type="evidence" value="ECO:0007669"/>
    <property type="project" value="UniProtKB-KW"/>
</dbReference>
<dbReference type="Pfam" id="PF00535">
    <property type="entry name" value="Glycos_transf_2"/>
    <property type="match status" value="1"/>
</dbReference>
<keyword evidence="3" id="KW-1185">Reference proteome</keyword>
<evidence type="ECO:0000313" key="3">
    <source>
        <dbReference type="Proteomes" id="UP000294853"/>
    </source>
</evidence>
<accession>A0A4P7IJ60</accession>
<dbReference type="Proteomes" id="UP000294853">
    <property type="component" value="Chromosome"/>
</dbReference>
<feature type="domain" description="Glycosyltransferase 2-like" evidence="1">
    <location>
        <begin position="4"/>
        <end position="125"/>
    </location>
</feature>
<dbReference type="SUPFAM" id="SSF53448">
    <property type="entry name" value="Nucleotide-diphospho-sugar transferases"/>
    <property type="match status" value="1"/>
</dbReference>
<dbReference type="OrthoDB" id="3177103at2"/>